<proteinExistence type="predicted"/>
<accession>A0ABZ1G536</accession>
<reference evidence="3 4" key="1">
    <citation type="submission" date="2022-10" db="EMBL/GenBank/DDBJ databases">
        <title>The complete genomes of actinobacterial strains from the NBC collection.</title>
        <authorList>
            <person name="Joergensen T.S."/>
            <person name="Alvarez Arevalo M."/>
            <person name="Sterndorff E.B."/>
            <person name="Faurdal D."/>
            <person name="Vuksanovic O."/>
            <person name="Mourched A.-S."/>
            <person name="Charusanti P."/>
            <person name="Shaw S."/>
            <person name="Blin K."/>
            <person name="Weber T."/>
        </authorList>
    </citation>
    <scope>NUCLEOTIDE SEQUENCE [LARGE SCALE GENOMIC DNA]</scope>
    <source>
        <strain evidence="3 4">NBC 01769</strain>
    </source>
</reference>
<evidence type="ECO:0000256" key="1">
    <source>
        <dbReference type="SAM" id="MobiDB-lite"/>
    </source>
</evidence>
<evidence type="ECO:0000313" key="4">
    <source>
        <dbReference type="Proteomes" id="UP001330827"/>
    </source>
</evidence>
<dbReference type="Proteomes" id="UP001330827">
    <property type="component" value="Chromosome"/>
</dbReference>
<feature type="domain" description="NodB homology" evidence="2">
    <location>
        <begin position="158"/>
        <end position="334"/>
    </location>
</feature>
<gene>
    <name evidence="3" type="ORF">OIE64_13845</name>
</gene>
<evidence type="ECO:0000313" key="3">
    <source>
        <dbReference type="EMBL" id="WSC13818.1"/>
    </source>
</evidence>
<dbReference type="Gene3D" id="3.20.20.370">
    <property type="entry name" value="Glycoside hydrolase/deacetylase"/>
    <property type="match status" value="1"/>
</dbReference>
<keyword evidence="4" id="KW-1185">Reference proteome</keyword>
<dbReference type="RefSeq" id="WP_326592116.1">
    <property type="nucleotide sequence ID" value="NZ_CP109114.1"/>
</dbReference>
<dbReference type="InterPro" id="IPR002509">
    <property type="entry name" value="NODB_dom"/>
</dbReference>
<feature type="region of interest" description="Disordered" evidence="1">
    <location>
        <begin position="57"/>
        <end position="88"/>
    </location>
</feature>
<protein>
    <submittedName>
        <fullName evidence="3">Polysaccharide deacetylase family protein</fullName>
    </submittedName>
</protein>
<dbReference type="PANTHER" id="PTHR10587">
    <property type="entry name" value="GLYCOSYL TRANSFERASE-RELATED"/>
    <property type="match status" value="1"/>
</dbReference>
<dbReference type="CDD" id="cd10917">
    <property type="entry name" value="CE4_NodB_like_6s_7s"/>
    <property type="match status" value="1"/>
</dbReference>
<organism evidence="3 4">
    <name type="scientific">Streptomyces brevispora</name>
    <dbReference type="NCBI Taxonomy" id="887462"/>
    <lineage>
        <taxon>Bacteria</taxon>
        <taxon>Bacillati</taxon>
        <taxon>Actinomycetota</taxon>
        <taxon>Actinomycetes</taxon>
        <taxon>Kitasatosporales</taxon>
        <taxon>Streptomycetaceae</taxon>
        <taxon>Streptomyces</taxon>
    </lineage>
</organism>
<dbReference type="PROSITE" id="PS51677">
    <property type="entry name" value="NODB"/>
    <property type="match status" value="1"/>
</dbReference>
<dbReference type="InterPro" id="IPR011330">
    <property type="entry name" value="Glyco_hydro/deAcase_b/a-brl"/>
</dbReference>
<dbReference type="InterPro" id="IPR050248">
    <property type="entry name" value="Polysacc_deacetylase_ArnD"/>
</dbReference>
<name>A0ABZ1G536_9ACTN</name>
<sequence>MQLVRQKDEPDVKRRGSGRTGQARGGTGRGRGYLRRRPGHAVLAALLVAAVGSGCAAGTDSHTATGAGRTAKAHAGQPGGPAGNAGAAGVRAAQAEKVRLAQAARAVAAKKWGLAGTPLAAPAPPAVKPHITTRKGFEVEGGDDSLPPVFTTVPTDKKIVFLTMDDGDDKDPELLRMMSDLDIPYSAFLSDYLVRDDYGYFKDAQARGVSLNNHTLNHRYLPGLSRDEQKKEICDQQDIIEKEYGTRPRLFRPPYGNYNGDTLRIAKACGITGVPLWSEEAFPDHMEWREEDQDLHPGDIILTHFRGRKDWKGAMPDLVRAVMKVITDKGYAVARLEDYA</sequence>
<feature type="compositionally biased region" description="Basic and acidic residues" evidence="1">
    <location>
        <begin position="1"/>
        <end position="14"/>
    </location>
</feature>
<dbReference type="SUPFAM" id="SSF88713">
    <property type="entry name" value="Glycoside hydrolase/deacetylase"/>
    <property type="match status" value="1"/>
</dbReference>
<dbReference type="Pfam" id="PF01522">
    <property type="entry name" value="Polysacc_deac_1"/>
    <property type="match status" value="1"/>
</dbReference>
<dbReference type="PANTHER" id="PTHR10587:SF134">
    <property type="entry name" value="SECRETED PROTEIN"/>
    <property type="match status" value="1"/>
</dbReference>
<evidence type="ECO:0000259" key="2">
    <source>
        <dbReference type="PROSITE" id="PS51677"/>
    </source>
</evidence>
<feature type="region of interest" description="Disordered" evidence="1">
    <location>
        <begin position="1"/>
        <end position="35"/>
    </location>
</feature>
<dbReference type="EMBL" id="CP109114">
    <property type="protein sequence ID" value="WSC13818.1"/>
    <property type="molecule type" value="Genomic_DNA"/>
</dbReference>